<organism evidence="1 2">
    <name type="scientific">Sinocyclocheilus grahami</name>
    <name type="common">Dianchi golden-line fish</name>
    <name type="synonym">Barbus grahami</name>
    <dbReference type="NCBI Taxonomy" id="75366"/>
    <lineage>
        <taxon>Eukaryota</taxon>
        <taxon>Metazoa</taxon>
        <taxon>Chordata</taxon>
        <taxon>Craniata</taxon>
        <taxon>Vertebrata</taxon>
        <taxon>Euteleostomi</taxon>
        <taxon>Actinopterygii</taxon>
        <taxon>Neopterygii</taxon>
        <taxon>Teleostei</taxon>
        <taxon>Ostariophysi</taxon>
        <taxon>Cypriniformes</taxon>
        <taxon>Cyprinidae</taxon>
        <taxon>Cyprininae</taxon>
        <taxon>Sinocyclocheilus</taxon>
    </lineage>
</organism>
<dbReference type="Proteomes" id="UP000472262">
    <property type="component" value="Unassembled WGS sequence"/>
</dbReference>
<dbReference type="AlphaFoldDB" id="A0A672TA19"/>
<sequence>SHEALIEVVCQRCSCHLLFTDSFVERIEIVISVHLYLDCCLIKLDILVFCFSREFCLQLNWLSVDFNNWKDWEDDSDEDLSNYDRFSDMMGNMGGEDDLPDLDGADDGSDDYMMYMMRLRCCWL</sequence>
<keyword evidence="2" id="KW-1185">Reference proteome</keyword>
<evidence type="ECO:0000313" key="1">
    <source>
        <dbReference type="Ensembl" id="ENSSGRP00000111800.1"/>
    </source>
</evidence>
<protein>
    <submittedName>
        <fullName evidence="1">Uncharacterized protein</fullName>
    </submittedName>
</protein>
<reference evidence="1" key="1">
    <citation type="submission" date="2025-08" db="UniProtKB">
        <authorList>
            <consortium name="Ensembl"/>
        </authorList>
    </citation>
    <scope>IDENTIFICATION</scope>
</reference>
<dbReference type="InParanoid" id="A0A672TA19"/>
<accession>A0A672TA19</accession>
<evidence type="ECO:0000313" key="2">
    <source>
        <dbReference type="Proteomes" id="UP000472262"/>
    </source>
</evidence>
<name>A0A672TA19_SINGR</name>
<proteinExistence type="predicted"/>
<reference evidence="1" key="2">
    <citation type="submission" date="2025-09" db="UniProtKB">
        <authorList>
            <consortium name="Ensembl"/>
        </authorList>
    </citation>
    <scope>IDENTIFICATION</scope>
</reference>
<dbReference type="Ensembl" id="ENSSGRT00000118753.1">
    <property type="protein sequence ID" value="ENSSGRP00000111800.1"/>
    <property type="gene ID" value="ENSSGRG00000054952.1"/>
</dbReference>